<evidence type="ECO:0000313" key="4">
    <source>
        <dbReference type="Proteomes" id="UP000694403"/>
    </source>
</evidence>
<dbReference type="PANTHER" id="PTHR45913:SF9">
    <property type="entry name" value="GENERAL TRANSCRIPTION FACTOR II-I REPEAT DOMAIN-CONTAINING PROTEIN 2-LIKE-RELATED"/>
    <property type="match status" value="1"/>
</dbReference>
<sequence length="531" mass="61730">MSSHFQHHLQGRFCTQNATFLRYDLTTPTQQCATSPPCFLWSHPREPRCRVFNKEWNTKYFFTNVNSKAVCLICQESIAVFKEYNLNRHFSTKHPTYGSNLTTEERARKAEQLSTNLKTQQNIYVRQSAIQEATTKASYVLAFKIAKQNKPFAEGEFLKECKNDISGILCPEYQNKFANISLSQRTVTYRVEVIDEHLASELNKKAQGFTLFSLALDDSTDIKDTAQRPSAKNILDIDHVVRTVVKIVNCIRMRGLNHRQLISFLEDTDAEHEDLLYHTNVLWELRDEINTFLEMQRKENDFPELKNSNWVCDLAFGVNILAHLNELNVNLQGKNVFVHKLYSSVTAFKAKLVLFSKQIKDKVFTHFPILKYLEVSSEQRKKYSKILSDLHGEFSSRFSDFEKIEKTLKLVCPLSFDYKKAPQELQLELIDLQRNSTLKEKYNSEKLDEFYASLSETKFPNIHKVAQKILVLFGSTYVCEQTFSLLNYNKSRYRSQLTDRHLSTVLRISSTRMTPDFDAIVKKGDQLHCSH</sequence>
<evidence type="ECO:0000313" key="3">
    <source>
        <dbReference type="Ensembl" id="ENSCSRP00000028536.1"/>
    </source>
</evidence>
<dbReference type="Ensembl" id="ENSCSRT00000029692.1">
    <property type="protein sequence ID" value="ENSCSRP00000028536.1"/>
    <property type="gene ID" value="ENSCSRG00000020994.1"/>
</dbReference>
<name>A0A8C3TIA3_CHESE</name>
<feature type="domain" description="HAT C-terminal dimerisation" evidence="1">
    <location>
        <begin position="454"/>
        <end position="503"/>
    </location>
</feature>
<dbReference type="PANTHER" id="PTHR45913">
    <property type="entry name" value="EPM2A-INTERACTING PROTEIN 1"/>
    <property type="match status" value="1"/>
</dbReference>
<dbReference type="Proteomes" id="UP000694403">
    <property type="component" value="Unplaced"/>
</dbReference>
<dbReference type="InterPro" id="IPR040647">
    <property type="entry name" value="SPIN-DOC_Znf-C2H2"/>
</dbReference>
<evidence type="ECO:0000259" key="1">
    <source>
        <dbReference type="Pfam" id="PF05699"/>
    </source>
</evidence>
<feature type="domain" description="SPIN-DOC-like zinc-finger" evidence="2">
    <location>
        <begin position="54"/>
        <end position="112"/>
    </location>
</feature>
<reference evidence="3" key="2">
    <citation type="submission" date="2025-09" db="UniProtKB">
        <authorList>
            <consortium name="Ensembl"/>
        </authorList>
    </citation>
    <scope>IDENTIFICATION</scope>
</reference>
<dbReference type="GO" id="GO:0046983">
    <property type="term" value="F:protein dimerization activity"/>
    <property type="evidence" value="ECO:0007669"/>
    <property type="project" value="InterPro"/>
</dbReference>
<dbReference type="InterPro" id="IPR008906">
    <property type="entry name" value="HATC_C_dom"/>
</dbReference>
<keyword evidence="4" id="KW-1185">Reference proteome</keyword>
<organism evidence="3 4">
    <name type="scientific">Chelydra serpentina</name>
    <name type="common">Snapping turtle</name>
    <name type="synonym">Testudo serpentina</name>
    <dbReference type="NCBI Taxonomy" id="8475"/>
    <lineage>
        <taxon>Eukaryota</taxon>
        <taxon>Metazoa</taxon>
        <taxon>Chordata</taxon>
        <taxon>Craniata</taxon>
        <taxon>Vertebrata</taxon>
        <taxon>Euteleostomi</taxon>
        <taxon>Archelosauria</taxon>
        <taxon>Testudinata</taxon>
        <taxon>Testudines</taxon>
        <taxon>Cryptodira</taxon>
        <taxon>Durocryptodira</taxon>
        <taxon>Americhelydia</taxon>
        <taxon>Chelydroidea</taxon>
        <taxon>Chelydridae</taxon>
        <taxon>Chelydra</taxon>
    </lineage>
</organism>
<proteinExistence type="predicted"/>
<evidence type="ECO:0000259" key="2">
    <source>
        <dbReference type="Pfam" id="PF18658"/>
    </source>
</evidence>
<protein>
    <recommendedName>
        <fullName evidence="5">SPIN-DOC-like zinc-finger domain-containing protein</fullName>
    </recommendedName>
</protein>
<dbReference type="Pfam" id="PF05699">
    <property type="entry name" value="Dimer_Tnp_hAT"/>
    <property type="match status" value="1"/>
</dbReference>
<evidence type="ECO:0008006" key="5">
    <source>
        <dbReference type="Google" id="ProtNLM"/>
    </source>
</evidence>
<reference evidence="3" key="1">
    <citation type="submission" date="2025-08" db="UniProtKB">
        <authorList>
            <consortium name="Ensembl"/>
        </authorList>
    </citation>
    <scope>IDENTIFICATION</scope>
</reference>
<dbReference type="Pfam" id="PF18658">
    <property type="entry name" value="zf-C2H2_12"/>
    <property type="match status" value="1"/>
</dbReference>
<dbReference type="AlphaFoldDB" id="A0A8C3TIA3"/>
<accession>A0A8C3TIA3</accession>